<keyword evidence="4" id="KW-0560">Oxidoreductase</keyword>
<dbReference type="PANTHER" id="PTHR47178:SF6">
    <property type="entry name" value="FAD-BINDING DOMAIN-CONTAINING PROTEIN"/>
    <property type="match status" value="1"/>
</dbReference>
<dbReference type="Pfam" id="PF01494">
    <property type="entry name" value="FAD_binding_3"/>
    <property type="match status" value="1"/>
</dbReference>
<dbReference type="EMBL" id="FJOG01000027">
    <property type="protein sequence ID" value="CZR64591.1"/>
    <property type="molecule type" value="Genomic_DNA"/>
</dbReference>
<protein>
    <recommendedName>
        <fullName evidence="7">FAD-binding domain-containing protein</fullName>
    </recommendedName>
</protein>
<dbReference type="InterPro" id="IPR002938">
    <property type="entry name" value="FAD-bd"/>
</dbReference>
<evidence type="ECO:0000256" key="6">
    <source>
        <dbReference type="SAM" id="SignalP"/>
    </source>
</evidence>
<evidence type="ECO:0000313" key="8">
    <source>
        <dbReference type="EMBL" id="CZR64591.1"/>
    </source>
</evidence>
<proteinExistence type="predicted"/>
<evidence type="ECO:0000259" key="7">
    <source>
        <dbReference type="Pfam" id="PF01494"/>
    </source>
</evidence>
<dbReference type="SUPFAM" id="SSF51905">
    <property type="entry name" value="FAD/NAD(P)-binding domain"/>
    <property type="match status" value="1"/>
</dbReference>
<dbReference type="InterPro" id="IPR036188">
    <property type="entry name" value="FAD/NAD-bd_sf"/>
</dbReference>
<dbReference type="OrthoDB" id="47494at2759"/>
<reference evidence="8 9" key="1">
    <citation type="submission" date="2016-03" db="EMBL/GenBank/DDBJ databases">
        <authorList>
            <person name="Ploux O."/>
        </authorList>
    </citation>
    <scope>NUCLEOTIDE SEQUENCE [LARGE SCALE GENOMIC DNA]</scope>
    <source>
        <strain evidence="8 9">UAMH 11012</strain>
    </source>
</reference>
<feature type="chain" id="PRO_5012453877" description="FAD-binding domain-containing protein" evidence="6">
    <location>
        <begin position="22"/>
        <end position="316"/>
    </location>
</feature>
<dbReference type="Gene3D" id="3.50.50.60">
    <property type="entry name" value="FAD/NAD(P)-binding domain"/>
    <property type="match status" value="2"/>
</dbReference>
<evidence type="ECO:0000256" key="3">
    <source>
        <dbReference type="ARBA" id="ARBA00022827"/>
    </source>
</evidence>
<keyword evidence="5" id="KW-0503">Monooxygenase</keyword>
<keyword evidence="3" id="KW-0274">FAD</keyword>
<gene>
    <name evidence="8" type="ORF">PAC_14489</name>
</gene>
<dbReference type="PANTHER" id="PTHR47178">
    <property type="entry name" value="MONOOXYGENASE, FAD-BINDING"/>
    <property type="match status" value="1"/>
</dbReference>
<organism evidence="8 9">
    <name type="scientific">Phialocephala subalpina</name>
    <dbReference type="NCBI Taxonomy" id="576137"/>
    <lineage>
        <taxon>Eukaryota</taxon>
        <taxon>Fungi</taxon>
        <taxon>Dikarya</taxon>
        <taxon>Ascomycota</taxon>
        <taxon>Pezizomycotina</taxon>
        <taxon>Leotiomycetes</taxon>
        <taxon>Helotiales</taxon>
        <taxon>Mollisiaceae</taxon>
        <taxon>Phialocephala</taxon>
        <taxon>Phialocephala fortinii species complex</taxon>
    </lineage>
</organism>
<feature type="domain" description="FAD-binding" evidence="7">
    <location>
        <begin position="213"/>
        <end position="283"/>
    </location>
</feature>
<evidence type="ECO:0000256" key="4">
    <source>
        <dbReference type="ARBA" id="ARBA00023002"/>
    </source>
</evidence>
<comment type="cofactor">
    <cofactor evidence="1">
        <name>FAD</name>
        <dbReference type="ChEBI" id="CHEBI:57692"/>
    </cofactor>
</comment>
<keyword evidence="6" id="KW-0732">Signal</keyword>
<evidence type="ECO:0000256" key="1">
    <source>
        <dbReference type="ARBA" id="ARBA00001974"/>
    </source>
</evidence>
<evidence type="ECO:0000256" key="2">
    <source>
        <dbReference type="ARBA" id="ARBA00022630"/>
    </source>
</evidence>
<dbReference type="GO" id="GO:0071949">
    <property type="term" value="F:FAD binding"/>
    <property type="evidence" value="ECO:0007669"/>
    <property type="project" value="InterPro"/>
</dbReference>
<dbReference type="Proteomes" id="UP000184330">
    <property type="component" value="Unassembled WGS sequence"/>
</dbReference>
<dbReference type="AlphaFoldDB" id="A0A1L7XHT9"/>
<evidence type="ECO:0000313" key="9">
    <source>
        <dbReference type="Proteomes" id="UP000184330"/>
    </source>
</evidence>
<sequence length="316" mass="34563">MSPKSPHVLIVSSGLRGLALAQTLKKSVMSNTDAIDGGSFFNCKGDSVITFGGVAKGEEGYMIRCNRTKLRQMPAQHLDIQWNKKFVRYGETDHDVTAYFEDGTSASGDILVGADGLHSRLCKQLLQANPVEPMPTPYGIVIGKASLGKERYQQELKNGPSFYIVGVQSSNLFVGRKCAEEFDTRLTQIVRLATSQTLMYPPLQLHQWAPYQELLGGRVTILGDAAHPMLPFLGEGANNALLDAVRPGGNIGKYTKRESADRVALIQKDYEAEILPRGAEAVTRGSGMGDTVGEDVNIRQREMSDRVAKFRESVEA</sequence>
<dbReference type="GO" id="GO:0004497">
    <property type="term" value="F:monooxygenase activity"/>
    <property type="evidence" value="ECO:0007669"/>
    <property type="project" value="UniProtKB-KW"/>
</dbReference>
<feature type="signal peptide" evidence="6">
    <location>
        <begin position="1"/>
        <end position="21"/>
    </location>
</feature>
<name>A0A1L7XHT9_9HELO</name>
<evidence type="ECO:0000256" key="5">
    <source>
        <dbReference type="ARBA" id="ARBA00023033"/>
    </source>
</evidence>
<accession>A0A1L7XHT9</accession>
<keyword evidence="9" id="KW-1185">Reference proteome</keyword>
<dbReference type="STRING" id="576137.A0A1L7XHT9"/>
<keyword evidence="2" id="KW-0285">Flavoprotein</keyword>